<feature type="domain" description="PurM-like N-terminal" evidence="2">
    <location>
        <begin position="26"/>
        <end position="141"/>
    </location>
</feature>
<dbReference type="GO" id="GO:0005524">
    <property type="term" value="F:ATP binding"/>
    <property type="evidence" value="ECO:0007669"/>
    <property type="project" value="UniProtKB-UniRule"/>
</dbReference>
<sequence length="332" mass="35532">MYDEFELIERIATVFPTPEGVTLGIGDDCAILDPGRFDLVTTDTLVEGVHFRRDFSSPQDIGWKALASSLSDIAAMGGGPGAFFLNLTLGPNDDKTFVDGLLEGMRQAAEALTPNGFEVSVGGGDTTSTSGPTVVTVTLLGESSPAGPVTRSGAFPGDRIIVLGEMGIAAAGLAILKGEFEVNAADYPALIEAHRRPRPRVHEGALLGLLGVPSAMLDVSDGLAQDLQHILKRSGAGASIETHNLPRHPELLKFCEETGTDPLDWMLSGGEDFELIIVAPPARMTKIWDLARRHEWNVYDIGEIRAQEEGLRILASDGTPITKDFKGYRHFA</sequence>
<dbReference type="InterPro" id="IPR036921">
    <property type="entry name" value="PurM-like_N_sf"/>
</dbReference>
<dbReference type="GO" id="GO:0000287">
    <property type="term" value="F:magnesium ion binding"/>
    <property type="evidence" value="ECO:0007669"/>
    <property type="project" value="UniProtKB-UniRule"/>
</dbReference>
<keyword evidence="1" id="KW-0479">Metal-binding</keyword>
<name>A0A5B8XW58_9DELT</name>
<keyword evidence="1 4" id="KW-0418">Kinase</keyword>
<feature type="binding site" evidence="1">
    <location>
        <begin position="124"/>
        <end position="125"/>
    </location>
    <ligand>
        <name>ATP</name>
        <dbReference type="ChEBI" id="CHEBI:30616"/>
    </ligand>
</feature>
<reference evidence="4 5" key="1">
    <citation type="submission" date="2019-08" db="EMBL/GenBank/DDBJ databases">
        <authorList>
            <person name="Liang Q."/>
        </authorList>
    </citation>
    <scope>NUCLEOTIDE SEQUENCE [LARGE SCALE GENOMIC DNA]</scope>
    <source>
        <strain evidence="4 5">V1718</strain>
    </source>
</reference>
<dbReference type="EMBL" id="CP042467">
    <property type="protein sequence ID" value="QED29825.1"/>
    <property type="molecule type" value="Genomic_DNA"/>
</dbReference>
<keyword evidence="1" id="KW-0784">Thiamine biosynthesis</keyword>
<keyword evidence="1 4" id="KW-0808">Transferase</keyword>
<keyword evidence="1" id="KW-0067">ATP-binding</keyword>
<feature type="binding site" evidence="1">
    <location>
        <position position="42"/>
    </location>
    <ligand>
        <name>Mg(2+)</name>
        <dbReference type="ChEBI" id="CHEBI:18420"/>
        <label>1</label>
    </ligand>
</feature>
<proteinExistence type="inferred from homology"/>
<dbReference type="InterPro" id="IPR016188">
    <property type="entry name" value="PurM-like_N"/>
</dbReference>
<evidence type="ECO:0000313" key="5">
    <source>
        <dbReference type="Proteomes" id="UP000321595"/>
    </source>
</evidence>
<dbReference type="GO" id="GO:0009229">
    <property type="term" value="P:thiamine diphosphate biosynthetic process"/>
    <property type="evidence" value="ECO:0007669"/>
    <property type="project" value="UniProtKB-UniRule"/>
</dbReference>
<comment type="pathway">
    <text evidence="1">Cofactor biosynthesis; thiamine diphosphate biosynthesis; thiamine diphosphate from thiamine phosphate: step 1/1.</text>
</comment>
<dbReference type="CDD" id="cd02194">
    <property type="entry name" value="ThiL"/>
    <property type="match status" value="1"/>
</dbReference>
<feature type="binding site" evidence="1">
    <location>
        <position position="43"/>
    </location>
    <ligand>
        <name>Mg(2+)</name>
        <dbReference type="ChEBI" id="CHEBI:18420"/>
        <label>2</label>
    </ligand>
</feature>
<feature type="binding site" evidence="1">
    <location>
        <position position="221"/>
    </location>
    <ligand>
        <name>Mg(2+)</name>
        <dbReference type="ChEBI" id="CHEBI:18420"/>
        <label>5</label>
    </ligand>
</feature>
<comment type="catalytic activity">
    <reaction evidence="1">
        <text>thiamine phosphate + ATP = thiamine diphosphate + ADP</text>
        <dbReference type="Rhea" id="RHEA:15913"/>
        <dbReference type="ChEBI" id="CHEBI:30616"/>
        <dbReference type="ChEBI" id="CHEBI:37575"/>
        <dbReference type="ChEBI" id="CHEBI:58937"/>
        <dbReference type="ChEBI" id="CHEBI:456216"/>
        <dbReference type="EC" id="2.7.4.16"/>
    </reaction>
</comment>
<dbReference type="SUPFAM" id="SSF56042">
    <property type="entry name" value="PurM C-terminal domain-like"/>
    <property type="match status" value="1"/>
</dbReference>
<feature type="binding site" evidence="1">
    <location>
        <position position="72"/>
    </location>
    <ligand>
        <name>Mg(2+)</name>
        <dbReference type="ChEBI" id="CHEBI:18420"/>
        <label>4</label>
    </ligand>
</feature>
<feature type="binding site" evidence="1">
    <location>
        <position position="220"/>
    </location>
    <ligand>
        <name>ATP</name>
        <dbReference type="ChEBI" id="CHEBI:30616"/>
    </ligand>
</feature>
<gene>
    <name evidence="1 4" type="primary">thiL</name>
    <name evidence="4" type="ORF">FRD01_21845</name>
</gene>
<dbReference type="Proteomes" id="UP000321595">
    <property type="component" value="Chromosome"/>
</dbReference>
<evidence type="ECO:0000259" key="2">
    <source>
        <dbReference type="Pfam" id="PF00586"/>
    </source>
</evidence>
<dbReference type="RefSeq" id="WP_146963058.1">
    <property type="nucleotide sequence ID" value="NZ_CP042467.1"/>
</dbReference>
<dbReference type="EC" id="2.7.4.16" evidence="1"/>
<dbReference type="InterPro" id="IPR006283">
    <property type="entry name" value="ThiL-like"/>
</dbReference>
<feature type="binding site" evidence="1">
    <location>
        <position position="43"/>
    </location>
    <ligand>
        <name>Mg(2+)</name>
        <dbReference type="ChEBI" id="CHEBI:18420"/>
        <label>1</label>
    </ligand>
</feature>
<evidence type="ECO:0000259" key="3">
    <source>
        <dbReference type="Pfam" id="PF02769"/>
    </source>
</evidence>
<keyword evidence="5" id="KW-1185">Reference proteome</keyword>
<dbReference type="Gene3D" id="3.30.1330.10">
    <property type="entry name" value="PurM-like, N-terminal domain"/>
    <property type="match status" value="1"/>
</dbReference>
<protein>
    <recommendedName>
        <fullName evidence="1">Thiamine-monophosphate kinase</fullName>
        <shortName evidence="1">TMP kinase</shortName>
        <shortName evidence="1">Thiamine-phosphate kinase</shortName>
        <ecNumber evidence="1">2.7.4.16</ecNumber>
    </recommendedName>
</protein>
<evidence type="ECO:0000313" key="4">
    <source>
        <dbReference type="EMBL" id="QED29825.1"/>
    </source>
</evidence>
<dbReference type="SUPFAM" id="SSF55326">
    <property type="entry name" value="PurM N-terminal domain-like"/>
    <property type="match status" value="1"/>
</dbReference>
<feature type="binding site" evidence="1">
    <location>
        <position position="271"/>
    </location>
    <ligand>
        <name>substrate</name>
    </ligand>
</feature>
<dbReference type="KEGG" id="bbae:FRD01_21845"/>
<dbReference type="PANTHER" id="PTHR30270:SF0">
    <property type="entry name" value="THIAMINE-MONOPHOSPHATE KINASE"/>
    <property type="match status" value="1"/>
</dbReference>
<dbReference type="GO" id="GO:0009030">
    <property type="term" value="F:thiamine-phosphate kinase activity"/>
    <property type="evidence" value="ECO:0007669"/>
    <property type="project" value="UniProtKB-UniRule"/>
</dbReference>
<dbReference type="Pfam" id="PF02769">
    <property type="entry name" value="AIRS_C"/>
    <property type="match status" value="1"/>
</dbReference>
<keyword evidence="1" id="KW-0547">Nucleotide-binding</keyword>
<organism evidence="4 5">
    <name type="scientific">Microvenator marinus</name>
    <dbReference type="NCBI Taxonomy" id="2600177"/>
    <lineage>
        <taxon>Bacteria</taxon>
        <taxon>Deltaproteobacteria</taxon>
        <taxon>Bradymonadales</taxon>
        <taxon>Microvenatoraceae</taxon>
        <taxon>Microvenator</taxon>
    </lineage>
</organism>
<dbReference type="HAMAP" id="MF_02128">
    <property type="entry name" value="TMP_kinase"/>
    <property type="match status" value="1"/>
</dbReference>
<feature type="binding site" evidence="1">
    <location>
        <position position="72"/>
    </location>
    <ligand>
        <name>Mg(2+)</name>
        <dbReference type="ChEBI" id="CHEBI:18420"/>
        <label>3</label>
    </ligand>
</feature>
<dbReference type="Pfam" id="PF00586">
    <property type="entry name" value="AIRS"/>
    <property type="match status" value="1"/>
</dbReference>
<accession>A0A5B8XW58</accession>
<dbReference type="NCBIfam" id="TIGR01379">
    <property type="entry name" value="thiL"/>
    <property type="match status" value="1"/>
</dbReference>
<feature type="binding site" evidence="1">
    <location>
        <position position="328"/>
    </location>
    <ligand>
        <name>substrate</name>
    </ligand>
</feature>
<feature type="binding site" evidence="1">
    <location>
        <position position="72"/>
    </location>
    <ligand>
        <name>Mg(2+)</name>
        <dbReference type="ChEBI" id="CHEBI:18420"/>
        <label>2</label>
    </ligand>
</feature>
<feature type="binding site" evidence="1">
    <location>
        <position position="28"/>
    </location>
    <ligand>
        <name>Mg(2+)</name>
        <dbReference type="ChEBI" id="CHEBI:18420"/>
        <label>4</label>
    </ligand>
</feature>
<dbReference type="OrthoDB" id="9802811at2"/>
<comment type="function">
    <text evidence="1">Catalyzes the ATP-dependent phosphorylation of thiamine-monophosphate (TMP) to form thiamine-pyrophosphate (TPP), the active form of vitamin B1.</text>
</comment>
<dbReference type="PIRSF" id="PIRSF005303">
    <property type="entry name" value="Thiam_monoph_kin"/>
    <property type="match status" value="1"/>
</dbReference>
<dbReference type="UniPathway" id="UPA00060">
    <property type="reaction ID" value="UER00142"/>
</dbReference>
<comment type="similarity">
    <text evidence="1">Belongs to the thiamine-monophosphate kinase family.</text>
</comment>
<evidence type="ECO:0000256" key="1">
    <source>
        <dbReference type="HAMAP-Rule" id="MF_02128"/>
    </source>
</evidence>
<comment type="caution">
    <text evidence="1">Lacks conserved residue(s) required for the propagation of feature annotation.</text>
</comment>
<feature type="binding site" evidence="1">
    <location>
        <position position="151"/>
    </location>
    <ligand>
        <name>ATP</name>
        <dbReference type="ChEBI" id="CHEBI:30616"/>
    </ligand>
</feature>
<comment type="miscellaneous">
    <text evidence="1">Reaction mechanism of ThiL seems to utilize a direct, inline transfer of the gamma-phosphate of ATP to TMP rather than a phosphorylated enzyme intermediate.</text>
</comment>
<feature type="binding site" evidence="1">
    <location>
        <position position="50"/>
    </location>
    <ligand>
        <name>substrate</name>
    </ligand>
</feature>
<dbReference type="PANTHER" id="PTHR30270">
    <property type="entry name" value="THIAMINE-MONOPHOSPHATE KINASE"/>
    <property type="match status" value="1"/>
</dbReference>
<dbReference type="GO" id="GO:0009228">
    <property type="term" value="P:thiamine biosynthetic process"/>
    <property type="evidence" value="ECO:0007669"/>
    <property type="project" value="UniProtKB-KW"/>
</dbReference>
<feature type="binding site" evidence="1">
    <location>
        <position position="218"/>
    </location>
    <ligand>
        <name>Mg(2+)</name>
        <dbReference type="ChEBI" id="CHEBI:18420"/>
        <label>3</label>
    </ligand>
</feature>
<feature type="domain" description="PurM-like C-terminal" evidence="3">
    <location>
        <begin position="156"/>
        <end position="308"/>
    </location>
</feature>
<feature type="binding site" evidence="1">
    <location>
        <position position="28"/>
    </location>
    <ligand>
        <name>Mg(2+)</name>
        <dbReference type="ChEBI" id="CHEBI:18420"/>
        <label>3</label>
    </ligand>
</feature>
<dbReference type="InterPro" id="IPR036676">
    <property type="entry name" value="PurM-like_C_sf"/>
</dbReference>
<dbReference type="Gene3D" id="3.90.650.10">
    <property type="entry name" value="PurM-like C-terminal domain"/>
    <property type="match status" value="1"/>
</dbReference>
<feature type="binding site" evidence="1">
    <location>
        <position position="125"/>
    </location>
    <ligand>
        <name>Mg(2+)</name>
        <dbReference type="ChEBI" id="CHEBI:18420"/>
        <label>1</label>
    </ligand>
</feature>
<keyword evidence="1" id="KW-0460">Magnesium</keyword>
<feature type="binding site" evidence="1">
    <location>
        <position position="41"/>
    </location>
    <ligand>
        <name>Mg(2+)</name>
        <dbReference type="ChEBI" id="CHEBI:18420"/>
        <label>4</label>
    </ligand>
</feature>
<dbReference type="InterPro" id="IPR010918">
    <property type="entry name" value="PurM-like_C_dom"/>
</dbReference>
<dbReference type="AlphaFoldDB" id="A0A5B8XW58"/>